<sequence>MLYKKIVLVGGLSVALLVGLLGGGLSANPQEELYVILENAAKHEETLFNDIKKRKNWKQKSGSSILKLYKEEKKIMKG</sequence>
<keyword evidence="1" id="KW-0449">Lipoprotein</keyword>
<dbReference type="KEGG" id="bti:BTG_10900"/>
<dbReference type="Proteomes" id="UP000005259">
    <property type="component" value="Chromosome"/>
</dbReference>
<proteinExistence type="predicted"/>
<evidence type="ECO:0000313" key="1">
    <source>
        <dbReference type="EMBL" id="AFQ15644.1"/>
    </source>
</evidence>
<name>A0A9W3NX73_BACTU</name>
<dbReference type="AlphaFoldDB" id="A0A9W3NX73"/>
<evidence type="ECO:0000313" key="2">
    <source>
        <dbReference type="Proteomes" id="UP000005259"/>
    </source>
</evidence>
<protein>
    <submittedName>
        <fullName evidence="1">Lipoprotein</fullName>
    </submittedName>
</protein>
<dbReference type="EMBL" id="CP003752">
    <property type="protein sequence ID" value="AFQ15644.1"/>
    <property type="molecule type" value="Genomic_DNA"/>
</dbReference>
<organism evidence="1 2">
    <name type="scientific">Bacillus thuringiensis HD-771</name>
    <dbReference type="NCBI Taxonomy" id="1218175"/>
    <lineage>
        <taxon>Bacteria</taxon>
        <taxon>Bacillati</taxon>
        <taxon>Bacillota</taxon>
        <taxon>Bacilli</taxon>
        <taxon>Bacillales</taxon>
        <taxon>Bacillaceae</taxon>
        <taxon>Bacillus</taxon>
        <taxon>Bacillus cereus group</taxon>
    </lineage>
</organism>
<accession>A0A9W3NX73</accession>
<gene>
    <name evidence="1" type="ORF">BTG_10900</name>
</gene>
<reference evidence="1 2" key="1">
    <citation type="submission" date="2012-08" db="EMBL/GenBank/DDBJ databases">
        <authorList>
            <person name="Doggett N."/>
            <person name="Teshima H."/>
            <person name="Bruce D."/>
            <person name="Detter J.C."/>
            <person name="Johnson S.L."/>
            <person name="Han C."/>
        </authorList>
    </citation>
    <scope>NUCLEOTIDE SEQUENCE [LARGE SCALE GENOMIC DNA]</scope>
    <source>
        <strain evidence="1 2">HD-771</strain>
    </source>
</reference>